<evidence type="ECO:0000313" key="3">
    <source>
        <dbReference type="Proteomes" id="UP001165205"/>
    </source>
</evidence>
<evidence type="ECO:0000313" key="2">
    <source>
        <dbReference type="EMBL" id="GMG26489.1"/>
    </source>
</evidence>
<reference evidence="2" key="1">
    <citation type="submission" date="2023-04" db="EMBL/GenBank/DDBJ databases">
        <title>Aspergillus oryzae NBRC 4228.</title>
        <authorList>
            <person name="Ichikawa N."/>
            <person name="Sato H."/>
            <person name="Tonouchi N."/>
        </authorList>
    </citation>
    <scope>NUCLEOTIDE SEQUENCE</scope>
    <source>
        <strain evidence="2">NBRC 4228</strain>
    </source>
</reference>
<dbReference type="AlphaFoldDB" id="A0AAN4YBL7"/>
<gene>
    <name evidence="2" type="ORF">Aory04_000330000</name>
</gene>
<name>A0AAN4YBL7_ASPOZ</name>
<dbReference type="Proteomes" id="UP001165205">
    <property type="component" value="Unassembled WGS sequence"/>
</dbReference>
<proteinExistence type="predicted"/>
<evidence type="ECO:0000256" key="1">
    <source>
        <dbReference type="SAM" id="MobiDB-lite"/>
    </source>
</evidence>
<comment type="caution">
    <text evidence="2">The sequence shown here is derived from an EMBL/GenBank/DDBJ whole genome shotgun (WGS) entry which is preliminary data.</text>
</comment>
<feature type="compositionally biased region" description="Polar residues" evidence="1">
    <location>
        <begin position="54"/>
        <end position="72"/>
    </location>
</feature>
<feature type="region of interest" description="Disordered" evidence="1">
    <location>
        <begin position="54"/>
        <end position="78"/>
    </location>
</feature>
<organism evidence="2 3">
    <name type="scientific">Aspergillus oryzae</name>
    <name type="common">Yellow koji mold</name>
    <dbReference type="NCBI Taxonomy" id="5062"/>
    <lineage>
        <taxon>Eukaryota</taxon>
        <taxon>Fungi</taxon>
        <taxon>Dikarya</taxon>
        <taxon>Ascomycota</taxon>
        <taxon>Pezizomycotina</taxon>
        <taxon>Eurotiomycetes</taxon>
        <taxon>Eurotiomycetidae</taxon>
        <taxon>Eurotiales</taxon>
        <taxon>Aspergillaceae</taxon>
        <taxon>Aspergillus</taxon>
        <taxon>Aspergillus subgen. Circumdati</taxon>
    </lineage>
</organism>
<protein>
    <submittedName>
        <fullName evidence="2">Unnamed protein product</fullName>
    </submittedName>
</protein>
<feature type="region of interest" description="Disordered" evidence="1">
    <location>
        <begin position="1"/>
        <end position="21"/>
    </location>
</feature>
<accession>A0AAN4YBL7</accession>
<sequence>MSRTTETTAVKDSLTQQTSEASKLLRRELEWNEMIGQDRSIVVKRATDFVSRISNSEAPSSTTGTFQPSTTDGDAEPQKFPSELLYMMTMSKCLVEPRS</sequence>
<dbReference type="EMBL" id="BSYA01000026">
    <property type="protein sequence ID" value="GMG26489.1"/>
    <property type="molecule type" value="Genomic_DNA"/>
</dbReference>